<dbReference type="Proteomes" id="UP000824115">
    <property type="component" value="Unassembled WGS sequence"/>
</dbReference>
<feature type="transmembrane region" description="Helical" evidence="1">
    <location>
        <begin position="12"/>
        <end position="29"/>
    </location>
</feature>
<keyword evidence="1" id="KW-0472">Membrane</keyword>
<proteinExistence type="predicted"/>
<accession>A0A9D2GQA8</accession>
<gene>
    <name evidence="3" type="ORF">IAC04_04320</name>
</gene>
<dbReference type="PANTHER" id="PTHR34220:SF7">
    <property type="entry name" value="SENSOR HISTIDINE KINASE YPDA"/>
    <property type="match status" value="1"/>
</dbReference>
<dbReference type="GO" id="GO:0016020">
    <property type="term" value="C:membrane"/>
    <property type="evidence" value="ECO:0007669"/>
    <property type="project" value="InterPro"/>
</dbReference>
<reference evidence="3" key="2">
    <citation type="submission" date="2021-04" db="EMBL/GenBank/DDBJ databases">
        <authorList>
            <person name="Gilroy R."/>
        </authorList>
    </citation>
    <scope>NUCLEOTIDE SEQUENCE</scope>
    <source>
        <strain evidence="3">Gambia16-554</strain>
    </source>
</reference>
<dbReference type="InterPro" id="IPR036890">
    <property type="entry name" value="HATPase_C_sf"/>
</dbReference>
<feature type="transmembrane region" description="Helical" evidence="1">
    <location>
        <begin position="73"/>
        <end position="94"/>
    </location>
</feature>
<name>A0A9D2GQA8_9BACT</name>
<keyword evidence="3" id="KW-0808">Transferase</keyword>
<dbReference type="PANTHER" id="PTHR34220">
    <property type="entry name" value="SENSOR HISTIDINE KINASE YPDA"/>
    <property type="match status" value="1"/>
</dbReference>
<dbReference type="AlphaFoldDB" id="A0A9D2GQA8"/>
<keyword evidence="1" id="KW-1133">Transmembrane helix</keyword>
<dbReference type="Pfam" id="PF06580">
    <property type="entry name" value="His_kinase"/>
    <property type="match status" value="1"/>
</dbReference>
<evidence type="ECO:0000256" key="1">
    <source>
        <dbReference type="SAM" id="Phobius"/>
    </source>
</evidence>
<dbReference type="InterPro" id="IPR010559">
    <property type="entry name" value="Sig_transdc_His_kin_internal"/>
</dbReference>
<feature type="transmembrane region" description="Helical" evidence="1">
    <location>
        <begin position="41"/>
        <end position="61"/>
    </location>
</feature>
<dbReference type="Gene3D" id="3.30.565.10">
    <property type="entry name" value="Histidine kinase-like ATPase, C-terminal domain"/>
    <property type="match status" value="1"/>
</dbReference>
<feature type="domain" description="Signal transduction histidine kinase internal region" evidence="2">
    <location>
        <begin position="158"/>
        <end position="235"/>
    </location>
</feature>
<keyword evidence="1" id="KW-0812">Transmembrane</keyword>
<evidence type="ECO:0000313" key="3">
    <source>
        <dbReference type="EMBL" id="HIZ85696.1"/>
    </source>
</evidence>
<protein>
    <submittedName>
        <fullName evidence="3">Histidine kinase</fullName>
    </submittedName>
</protein>
<evidence type="ECO:0000259" key="2">
    <source>
        <dbReference type="Pfam" id="PF06580"/>
    </source>
</evidence>
<reference evidence="3" key="1">
    <citation type="journal article" date="2021" name="PeerJ">
        <title>Extensive microbial diversity within the chicken gut microbiome revealed by metagenomics and culture.</title>
        <authorList>
            <person name="Gilroy R."/>
            <person name="Ravi A."/>
            <person name="Getino M."/>
            <person name="Pursley I."/>
            <person name="Horton D.L."/>
            <person name="Alikhan N.F."/>
            <person name="Baker D."/>
            <person name="Gharbi K."/>
            <person name="Hall N."/>
            <person name="Watson M."/>
            <person name="Adriaenssens E.M."/>
            <person name="Foster-Nyarko E."/>
            <person name="Jarju S."/>
            <person name="Secka A."/>
            <person name="Antonio M."/>
            <person name="Oren A."/>
            <person name="Chaudhuri R.R."/>
            <person name="La Ragione R."/>
            <person name="Hildebrand F."/>
            <person name="Pallen M.J."/>
        </authorList>
    </citation>
    <scope>NUCLEOTIDE SEQUENCE</scope>
    <source>
        <strain evidence="3">Gambia16-554</strain>
    </source>
</reference>
<keyword evidence="3" id="KW-0418">Kinase</keyword>
<comment type="caution">
    <text evidence="3">The sequence shown here is derived from an EMBL/GenBank/DDBJ whole genome shotgun (WGS) entry which is preliminary data.</text>
</comment>
<sequence>MTSSQSTYTGRLIHILVWTVVLSMPLFSTSPDRPLMNGQEYLRFLIIPLSFMIVFYINYFILINRLLVRHRMVAFIIANIVLTALIMTIVHLVFRYVLPPDMHRPPRVRPFMDALVFFMRNALMYFLVTGASVAVRMTGGWYRAEAARKELEHRQAEAELQNLRSQVNPHFLFNTLNNIYSLIQIDSVRAQTAVHNLSHLLRYVLYGGNRPAVPVDDEIHFIQEYVDLMRLRLPHNVDVTVSLPGPSGIMIAPLLFIPLVENAFKHGISNDKPSFVHITVSIGNDCVDCTVSNSICHKTESPAREGTGIGLDNLHRRLEMLYPGRYLLQYGPEGNTFNARLNIRLIQ</sequence>
<dbReference type="EMBL" id="DXAW01000082">
    <property type="protein sequence ID" value="HIZ85696.1"/>
    <property type="molecule type" value="Genomic_DNA"/>
</dbReference>
<organism evidence="3 4">
    <name type="scientific">Candidatus Coprenecus stercoravium</name>
    <dbReference type="NCBI Taxonomy" id="2840735"/>
    <lineage>
        <taxon>Bacteria</taxon>
        <taxon>Pseudomonadati</taxon>
        <taxon>Bacteroidota</taxon>
        <taxon>Bacteroidia</taxon>
        <taxon>Bacteroidales</taxon>
        <taxon>Rikenellaceae</taxon>
        <taxon>Rikenellaceae incertae sedis</taxon>
        <taxon>Candidatus Coprenecus</taxon>
    </lineage>
</organism>
<feature type="transmembrane region" description="Helical" evidence="1">
    <location>
        <begin position="114"/>
        <end position="135"/>
    </location>
</feature>
<dbReference type="GO" id="GO:0000155">
    <property type="term" value="F:phosphorelay sensor kinase activity"/>
    <property type="evidence" value="ECO:0007669"/>
    <property type="project" value="InterPro"/>
</dbReference>
<dbReference type="SUPFAM" id="SSF55874">
    <property type="entry name" value="ATPase domain of HSP90 chaperone/DNA topoisomerase II/histidine kinase"/>
    <property type="match status" value="1"/>
</dbReference>
<dbReference type="InterPro" id="IPR050640">
    <property type="entry name" value="Bact_2-comp_sensor_kinase"/>
</dbReference>
<evidence type="ECO:0000313" key="4">
    <source>
        <dbReference type="Proteomes" id="UP000824115"/>
    </source>
</evidence>